<proteinExistence type="predicted"/>
<dbReference type="SUPFAM" id="SSF50475">
    <property type="entry name" value="FMN-binding split barrel"/>
    <property type="match status" value="1"/>
</dbReference>
<dbReference type="InterPro" id="IPR012349">
    <property type="entry name" value="Split_barrel_FMN-bd"/>
</dbReference>
<sequence length="108" mass="11968">MLQAGPNTAETDGGNAQVRSQALQWYPPQQLRFTTYYRSAILFGGARLLTNEAAKRVALQKPGEKYAPGKDAALQAEIEKELKRTLVIEITIEHISGKEAIELARPYP</sequence>
<dbReference type="PANTHER" id="PTHR34071">
    <property type="entry name" value="5-NITROIMIDAZOLE ANTIBIOTICS RESISTANCE PROTEIN, NIMA-FAMILY-RELATED PROTEIN-RELATED"/>
    <property type="match status" value="1"/>
</dbReference>
<dbReference type="Proteomes" id="UP000824023">
    <property type="component" value="Unassembled WGS sequence"/>
</dbReference>
<evidence type="ECO:0000313" key="2">
    <source>
        <dbReference type="Proteomes" id="UP000824023"/>
    </source>
</evidence>
<comment type="caution">
    <text evidence="1">The sequence shown here is derived from an EMBL/GenBank/DDBJ whole genome shotgun (WGS) entry which is preliminary data.</text>
</comment>
<gene>
    <name evidence="1" type="ORF">H9819_00860</name>
</gene>
<dbReference type="InterPro" id="IPR024747">
    <property type="entry name" value="Pyridox_Oxase-rel"/>
</dbReference>
<name>A0A9D2A3I8_9BACE</name>
<dbReference type="Pfam" id="PF12900">
    <property type="entry name" value="Pyridox_ox_2"/>
    <property type="match status" value="1"/>
</dbReference>
<dbReference type="Gene3D" id="2.30.110.10">
    <property type="entry name" value="Electron Transport, Fmn-binding Protein, Chain A"/>
    <property type="match status" value="1"/>
</dbReference>
<dbReference type="PANTHER" id="PTHR34071:SF2">
    <property type="entry name" value="FLAVIN-NUCLEOTIDE-BINDING PROTEIN"/>
    <property type="match status" value="1"/>
</dbReference>
<dbReference type="EMBL" id="DXCK01000013">
    <property type="protein sequence ID" value="HIZ00790.1"/>
    <property type="molecule type" value="Genomic_DNA"/>
</dbReference>
<reference evidence="1" key="1">
    <citation type="journal article" date="2021" name="PeerJ">
        <title>Extensive microbial diversity within the chicken gut microbiome revealed by metagenomics and culture.</title>
        <authorList>
            <person name="Gilroy R."/>
            <person name="Ravi A."/>
            <person name="Getino M."/>
            <person name="Pursley I."/>
            <person name="Horton D.L."/>
            <person name="Alikhan N.F."/>
            <person name="Baker D."/>
            <person name="Gharbi K."/>
            <person name="Hall N."/>
            <person name="Watson M."/>
            <person name="Adriaenssens E.M."/>
            <person name="Foster-Nyarko E."/>
            <person name="Jarju S."/>
            <person name="Secka A."/>
            <person name="Antonio M."/>
            <person name="Oren A."/>
            <person name="Chaudhuri R.R."/>
            <person name="La Ragione R."/>
            <person name="Hildebrand F."/>
            <person name="Pallen M.J."/>
        </authorList>
    </citation>
    <scope>NUCLEOTIDE SEQUENCE</scope>
    <source>
        <strain evidence="1">ChiHjej12B11-24981</strain>
    </source>
</reference>
<reference evidence="1" key="2">
    <citation type="submission" date="2021-04" db="EMBL/GenBank/DDBJ databases">
        <authorList>
            <person name="Gilroy R."/>
        </authorList>
    </citation>
    <scope>NUCLEOTIDE SEQUENCE</scope>
    <source>
        <strain evidence="1">ChiHjej12B11-24981</strain>
    </source>
</reference>
<organism evidence="1 2">
    <name type="scientific">Candidatus Bacteroides merdipullorum</name>
    <dbReference type="NCBI Taxonomy" id="2838474"/>
    <lineage>
        <taxon>Bacteria</taxon>
        <taxon>Pseudomonadati</taxon>
        <taxon>Bacteroidota</taxon>
        <taxon>Bacteroidia</taxon>
        <taxon>Bacteroidales</taxon>
        <taxon>Bacteroidaceae</taxon>
        <taxon>Bacteroides</taxon>
    </lineage>
</organism>
<evidence type="ECO:0000313" key="1">
    <source>
        <dbReference type="EMBL" id="HIZ00790.1"/>
    </source>
</evidence>
<accession>A0A9D2A3I8</accession>
<dbReference type="AlphaFoldDB" id="A0A9D2A3I8"/>
<protein>
    <submittedName>
        <fullName evidence="1">Pyridoxamine 5'-phosphate oxidase family protein</fullName>
    </submittedName>
</protein>